<dbReference type="PANTHER" id="PTHR43739">
    <property type="entry name" value="XYLOGLUCANASE (EUROFUNG)"/>
    <property type="match status" value="1"/>
</dbReference>
<feature type="signal peptide" evidence="1">
    <location>
        <begin position="1"/>
        <end position="22"/>
    </location>
</feature>
<organism evidence="2 3">
    <name type="scientific">Candidatus Doudnabacteria bacterium RIFCSPHIGHO2_01_FULL_46_14</name>
    <dbReference type="NCBI Taxonomy" id="1817824"/>
    <lineage>
        <taxon>Bacteria</taxon>
        <taxon>Candidatus Doudnaibacteriota</taxon>
    </lineage>
</organism>
<dbReference type="CDD" id="cd15482">
    <property type="entry name" value="Sialidase_non-viral"/>
    <property type="match status" value="1"/>
</dbReference>
<evidence type="ECO:0000256" key="1">
    <source>
        <dbReference type="SAM" id="SignalP"/>
    </source>
</evidence>
<accession>A0A1F5NL95</accession>
<name>A0A1F5NL95_9BACT</name>
<sequence length="342" mass="37042">MSTNIRIKTAVLILPVIFTAQACDLLGSGSSGSGSQGVFYSVDGADSWQIGLSKEENLDMNRLMISRLFIEGSKPQNIVAASSNTGLAVSDSHGEKWQLLLPGFLAHDAFINPFNDQEIFVAGARDRLAVIYKSADRGASWLQVYNEPLGKAVVTTLAFDRSSPKTMFAGLSSGTVLKSSDSGDTWNSLADFDDRIVDMVVAQSLIYALGQQSGLQRSTDGGMSWTKVAFSESVTAFNDLYMDPSVLGTLYVATSLGLYRTEDMGVTWNKLPIPATPEVRDVTSVAVNPGKKNQIFAAIRSTIYRSDDNGANWRTIQLPSNRTIASIVIDPFEPNRIYAGLK</sequence>
<dbReference type="InterPro" id="IPR015943">
    <property type="entry name" value="WD40/YVTN_repeat-like_dom_sf"/>
</dbReference>
<evidence type="ECO:0000313" key="2">
    <source>
        <dbReference type="EMBL" id="OGE78323.1"/>
    </source>
</evidence>
<dbReference type="STRING" id="1817824.A2751_04195"/>
<dbReference type="GO" id="GO:0010411">
    <property type="term" value="P:xyloglucan metabolic process"/>
    <property type="evidence" value="ECO:0007669"/>
    <property type="project" value="TreeGrafter"/>
</dbReference>
<dbReference type="AlphaFoldDB" id="A0A1F5NL95"/>
<dbReference type="PANTHER" id="PTHR43739:SF5">
    <property type="entry name" value="EXO-ALPHA-SIALIDASE"/>
    <property type="match status" value="1"/>
</dbReference>
<dbReference type="InterPro" id="IPR052025">
    <property type="entry name" value="Xyloglucanase_GH74"/>
</dbReference>
<keyword evidence="1" id="KW-0732">Signal</keyword>
<feature type="chain" id="PRO_5009520153" description="Photosynthesis system II assembly factor Ycf48/Hcf136-like domain-containing protein" evidence="1">
    <location>
        <begin position="23"/>
        <end position="342"/>
    </location>
</feature>
<protein>
    <recommendedName>
        <fullName evidence="4">Photosynthesis system II assembly factor Ycf48/Hcf136-like domain-containing protein</fullName>
    </recommendedName>
</protein>
<dbReference type="PROSITE" id="PS51257">
    <property type="entry name" value="PROKAR_LIPOPROTEIN"/>
    <property type="match status" value="1"/>
</dbReference>
<reference evidence="2 3" key="1">
    <citation type="journal article" date="2016" name="Nat. Commun.">
        <title>Thousands of microbial genomes shed light on interconnected biogeochemical processes in an aquifer system.</title>
        <authorList>
            <person name="Anantharaman K."/>
            <person name="Brown C.T."/>
            <person name="Hug L.A."/>
            <person name="Sharon I."/>
            <person name="Castelle C.J."/>
            <person name="Probst A.J."/>
            <person name="Thomas B.C."/>
            <person name="Singh A."/>
            <person name="Wilkins M.J."/>
            <person name="Karaoz U."/>
            <person name="Brodie E.L."/>
            <person name="Williams K.H."/>
            <person name="Hubbard S.S."/>
            <person name="Banfield J.F."/>
        </authorList>
    </citation>
    <scope>NUCLEOTIDE SEQUENCE [LARGE SCALE GENOMIC DNA]</scope>
</reference>
<dbReference type="SUPFAM" id="SSF110296">
    <property type="entry name" value="Oligoxyloglucan reducing end-specific cellobiohydrolase"/>
    <property type="match status" value="1"/>
</dbReference>
<dbReference type="Proteomes" id="UP000176864">
    <property type="component" value="Unassembled WGS sequence"/>
</dbReference>
<evidence type="ECO:0008006" key="4">
    <source>
        <dbReference type="Google" id="ProtNLM"/>
    </source>
</evidence>
<dbReference type="Gene3D" id="2.130.10.10">
    <property type="entry name" value="YVTN repeat-like/Quinoprotein amine dehydrogenase"/>
    <property type="match status" value="3"/>
</dbReference>
<evidence type="ECO:0000313" key="3">
    <source>
        <dbReference type="Proteomes" id="UP000176864"/>
    </source>
</evidence>
<proteinExistence type="predicted"/>
<dbReference type="InterPro" id="IPR036278">
    <property type="entry name" value="Sialidase_sf"/>
</dbReference>
<dbReference type="SUPFAM" id="SSF50939">
    <property type="entry name" value="Sialidases"/>
    <property type="match status" value="1"/>
</dbReference>
<dbReference type="EMBL" id="MFEK01000014">
    <property type="protein sequence ID" value="OGE78323.1"/>
    <property type="molecule type" value="Genomic_DNA"/>
</dbReference>
<comment type="caution">
    <text evidence="2">The sequence shown here is derived from an EMBL/GenBank/DDBJ whole genome shotgun (WGS) entry which is preliminary data.</text>
</comment>
<gene>
    <name evidence="2" type="ORF">A2751_04195</name>
</gene>